<dbReference type="AlphaFoldDB" id="A0A8T2B9I6"/>
<proteinExistence type="inferred from homology"/>
<dbReference type="GO" id="GO:0020037">
    <property type="term" value="F:heme binding"/>
    <property type="evidence" value="ECO:0007669"/>
    <property type="project" value="InterPro"/>
</dbReference>
<sequence>MASRSQQTTHQKPSNFVPCRVWLVTWRFISNGAIPATKQNLSSVLNVELKEHLASLQESNCFPETFELKRKPKSSRVGCDLPPSPPSLLIIGHLHHLLSSLAHKSLQKLSSEYGPLLHLRIFNVPIILVSSASVAYEIFKAHDVNVSSRGVAAIDESLLFGSSSFFYAPYGDYWKFMKKILVTKLLRPHVLEQSCGVRAEELERFYGRILDKARKNENIEIAKESAMLMSNILCRMSMGRSFSEKNDEAEIVRGLVGESYSLVKKIFLASTLRRLLEKLRIPLFKKEIMSVSDRFDELLERLIVEHKNKLYEEHQGMDMMDVLLAAYGDENAEYKITRNHIKSLFVEIFVGGTDSSVQTTQWTMAEIINNPDVLERLREEMDSVVGKTRFIQEMDLPKLPYLQAVVKEGLRLHPPGPLLIRKFQERCEIKGFYIPEKTTLIINAYAVMRDPDCWEDPDEFKPERFLSCSRSGQEDEKEQALKYLPFGEGRRGCPGVNLAHIFVGTAIGVMVQCFDWKIKGDKVNMEETFGGLSLTMVHPLKCTPVPRTQIPSS</sequence>
<dbReference type="Pfam" id="PF00067">
    <property type="entry name" value="p450"/>
    <property type="match status" value="1"/>
</dbReference>
<evidence type="ECO:0000256" key="4">
    <source>
        <dbReference type="ARBA" id="ARBA00022617"/>
    </source>
</evidence>
<keyword evidence="9 12" id="KW-0408">Iron</keyword>
<comment type="similarity">
    <text evidence="3 12">Belongs to the cytochrome P450 family.</text>
</comment>
<keyword evidence="4 12" id="KW-0349">Heme</keyword>
<dbReference type="EMBL" id="JAEFBJ010000008">
    <property type="protein sequence ID" value="KAG7582649.1"/>
    <property type="molecule type" value="Genomic_DNA"/>
</dbReference>
<evidence type="ECO:0000256" key="11">
    <source>
        <dbReference type="ARBA" id="ARBA00023136"/>
    </source>
</evidence>
<evidence type="ECO:0000256" key="8">
    <source>
        <dbReference type="ARBA" id="ARBA00023002"/>
    </source>
</evidence>
<keyword evidence="7" id="KW-1133">Transmembrane helix</keyword>
<protein>
    <submittedName>
        <fullName evidence="13">Cytochrome P450</fullName>
    </submittedName>
</protein>
<evidence type="ECO:0000256" key="12">
    <source>
        <dbReference type="RuleBase" id="RU000461"/>
    </source>
</evidence>
<dbReference type="GO" id="GO:0016709">
    <property type="term" value="F:oxidoreductase activity, acting on paired donors, with incorporation or reduction of molecular oxygen, NAD(P)H as one donor, and incorporation of one atom of oxygen"/>
    <property type="evidence" value="ECO:0007669"/>
    <property type="project" value="TreeGrafter"/>
</dbReference>
<evidence type="ECO:0000256" key="7">
    <source>
        <dbReference type="ARBA" id="ARBA00022989"/>
    </source>
</evidence>
<evidence type="ECO:0000256" key="5">
    <source>
        <dbReference type="ARBA" id="ARBA00022692"/>
    </source>
</evidence>
<organism evidence="13 14">
    <name type="scientific">Arabidopsis suecica</name>
    <name type="common">Swedish thale-cress</name>
    <name type="synonym">Cardaminopsis suecica</name>
    <dbReference type="NCBI Taxonomy" id="45249"/>
    <lineage>
        <taxon>Eukaryota</taxon>
        <taxon>Viridiplantae</taxon>
        <taxon>Streptophyta</taxon>
        <taxon>Embryophyta</taxon>
        <taxon>Tracheophyta</taxon>
        <taxon>Spermatophyta</taxon>
        <taxon>Magnoliopsida</taxon>
        <taxon>eudicotyledons</taxon>
        <taxon>Gunneridae</taxon>
        <taxon>Pentapetalae</taxon>
        <taxon>rosids</taxon>
        <taxon>malvids</taxon>
        <taxon>Brassicales</taxon>
        <taxon>Brassicaceae</taxon>
        <taxon>Camelineae</taxon>
        <taxon>Arabidopsis</taxon>
    </lineage>
</organism>
<keyword evidence="5" id="KW-0812">Transmembrane</keyword>
<dbReference type="PANTHER" id="PTHR24298:SF882">
    <property type="entry name" value="CYTOCHROME P450, FAMILY 705, SUBFAMILY A, POLYPEPTIDE 18-RELATED"/>
    <property type="match status" value="1"/>
</dbReference>
<evidence type="ECO:0000313" key="13">
    <source>
        <dbReference type="EMBL" id="KAG7582649.1"/>
    </source>
</evidence>
<evidence type="ECO:0000256" key="6">
    <source>
        <dbReference type="ARBA" id="ARBA00022723"/>
    </source>
</evidence>
<dbReference type="OrthoDB" id="1470350at2759"/>
<dbReference type="PANTHER" id="PTHR24298">
    <property type="entry name" value="FLAVONOID 3'-MONOOXYGENASE-RELATED"/>
    <property type="match status" value="1"/>
</dbReference>
<dbReference type="InterPro" id="IPR001128">
    <property type="entry name" value="Cyt_P450"/>
</dbReference>
<evidence type="ECO:0000256" key="3">
    <source>
        <dbReference type="ARBA" id="ARBA00010617"/>
    </source>
</evidence>
<dbReference type="InterPro" id="IPR017972">
    <property type="entry name" value="Cyt_P450_CS"/>
</dbReference>
<keyword evidence="14" id="KW-1185">Reference proteome</keyword>
<dbReference type="FunFam" id="1.10.630.10:FF:000019">
    <property type="entry name" value="Cytochrome P450 family protein"/>
    <property type="match status" value="1"/>
</dbReference>
<keyword evidence="8 12" id="KW-0560">Oxidoreductase</keyword>
<evidence type="ECO:0000256" key="2">
    <source>
        <dbReference type="ARBA" id="ARBA00004167"/>
    </source>
</evidence>
<evidence type="ECO:0000256" key="1">
    <source>
        <dbReference type="ARBA" id="ARBA00001971"/>
    </source>
</evidence>
<dbReference type="PROSITE" id="PS00086">
    <property type="entry name" value="CYTOCHROME_P450"/>
    <property type="match status" value="1"/>
</dbReference>
<comment type="subcellular location">
    <subcellularLocation>
        <location evidence="2">Membrane</location>
        <topology evidence="2">Single-pass membrane protein</topology>
    </subcellularLocation>
</comment>
<dbReference type="Proteomes" id="UP000694251">
    <property type="component" value="Chromosome 8"/>
</dbReference>
<keyword evidence="10 12" id="KW-0503">Monooxygenase</keyword>
<evidence type="ECO:0000313" key="14">
    <source>
        <dbReference type="Proteomes" id="UP000694251"/>
    </source>
</evidence>
<evidence type="ECO:0000256" key="10">
    <source>
        <dbReference type="ARBA" id="ARBA00023033"/>
    </source>
</evidence>
<comment type="caution">
    <text evidence="13">The sequence shown here is derived from an EMBL/GenBank/DDBJ whole genome shotgun (WGS) entry which is preliminary data.</text>
</comment>
<comment type="cofactor">
    <cofactor evidence="1">
        <name>heme</name>
        <dbReference type="ChEBI" id="CHEBI:30413"/>
    </cofactor>
</comment>
<keyword evidence="6 12" id="KW-0479">Metal-binding</keyword>
<dbReference type="CDD" id="cd20655">
    <property type="entry name" value="CYP93"/>
    <property type="match status" value="1"/>
</dbReference>
<dbReference type="GO" id="GO:0016020">
    <property type="term" value="C:membrane"/>
    <property type="evidence" value="ECO:0007669"/>
    <property type="project" value="UniProtKB-SubCell"/>
</dbReference>
<name>A0A8T2B9I6_ARASU</name>
<gene>
    <name evidence="13" type="ORF">ISN44_As08g022210</name>
</gene>
<accession>A0A8T2B9I6</accession>
<reference evidence="13 14" key="1">
    <citation type="submission" date="2020-12" db="EMBL/GenBank/DDBJ databases">
        <title>Concerted genomic and epigenomic changes stabilize Arabidopsis allopolyploids.</title>
        <authorList>
            <person name="Chen Z."/>
        </authorList>
    </citation>
    <scope>NUCLEOTIDE SEQUENCE [LARGE SCALE GENOMIC DNA]</scope>
    <source>
        <strain evidence="13">As9502</strain>
        <tissue evidence="13">Leaf</tissue>
    </source>
</reference>
<evidence type="ECO:0000256" key="9">
    <source>
        <dbReference type="ARBA" id="ARBA00023004"/>
    </source>
</evidence>
<keyword evidence="11" id="KW-0472">Membrane</keyword>
<dbReference type="InterPro" id="IPR051103">
    <property type="entry name" value="Plant_metabolite_P450s"/>
</dbReference>
<dbReference type="GO" id="GO:0005506">
    <property type="term" value="F:iron ion binding"/>
    <property type="evidence" value="ECO:0007669"/>
    <property type="project" value="InterPro"/>
</dbReference>